<dbReference type="RefSeq" id="WP_071457882.1">
    <property type="nucleotide sequence ID" value="NZ_CP017267.1"/>
</dbReference>
<dbReference type="EMBL" id="CP017267">
    <property type="protein sequence ID" value="APB31929.1"/>
    <property type="molecule type" value="Genomic_DNA"/>
</dbReference>
<dbReference type="Pfam" id="PF06133">
    <property type="entry name" value="Com_YlbF"/>
    <property type="match status" value="1"/>
</dbReference>
<dbReference type="SUPFAM" id="SSF158622">
    <property type="entry name" value="YheA/YmcA-like"/>
    <property type="match status" value="1"/>
</dbReference>
<dbReference type="Proteomes" id="UP000191200">
    <property type="component" value="Chromosome"/>
</dbReference>
<dbReference type="InterPro" id="IPR010368">
    <property type="entry name" value="Com_YlbF"/>
</dbReference>
<dbReference type="KEGG" id="vte:BHY08_08960"/>
<dbReference type="PANTHER" id="PTHR38448">
    <property type="entry name" value="REGULATORY PROTEIN YLBF-RELATED"/>
    <property type="match status" value="1"/>
</dbReference>
<organism evidence="1 2">
    <name type="scientific">Vagococcus teuberi</name>
    <dbReference type="NCBI Taxonomy" id="519472"/>
    <lineage>
        <taxon>Bacteria</taxon>
        <taxon>Bacillati</taxon>
        <taxon>Bacillota</taxon>
        <taxon>Bacilli</taxon>
        <taxon>Lactobacillales</taxon>
        <taxon>Enterococcaceae</taxon>
        <taxon>Vagococcus</taxon>
    </lineage>
</organism>
<reference evidence="1 2" key="1">
    <citation type="submission" date="2016-09" db="EMBL/GenBank/DDBJ databases">
        <title>Vagococcus teuberi sp. nov., isolated from the Malian artisanal sour milk fene.</title>
        <authorList>
            <person name="Wullschleger S."/>
            <person name="Seifert C."/>
            <person name="Baumgartner S."/>
            <person name="Lacroix C."/>
            <person name="Bonfoh B."/>
            <person name="Stevens M.J."/>
            <person name="Meile L."/>
        </authorList>
    </citation>
    <scope>NUCLEOTIDE SEQUENCE [LARGE SCALE GENOMIC DNA]</scope>
    <source>
        <strain evidence="1 2">DSM 21459</strain>
    </source>
</reference>
<evidence type="ECO:0000313" key="2">
    <source>
        <dbReference type="Proteomes" id="UP000191200"/>
    </source>
</evidence>
<name>A0A1J0A7Q0_9ENTE</name>
<accession>A0A1J0A7Q0</accession>
<evidence type="ECO:0000313" key="1">
    <source>
        <dbReference type="EMBL" id="APB31929.1"/>
    </source>
</evidence>
<keyword evidence="2" id="KW-1185">Reference proteome</keyword>
<evidence type="ECO:0008006" key="3">
    <source>
        <dbReference type="Google" id="ProtNLM"/>
    </source>
</evidence>
<dbReference type="InterPro" id="IPR016783">
    <property type="entry name" value="Biofilm_formation_YmcA"/>
</dbReference>
<dbReference type="AlphaFoldDB" id="A0A1J0A7Q0"/>
<dbReference type="STRING" id="519472.BHY08_08960"/>
<dbReference type="PIRSF" id="PIRSF021287">
    <property type="entry name" value="Biofilm_formation_YmcA"/>
    <property type="match status" value="1"/>
</dbReference>
<protein>
    <recommendedName>
        <fullName evidence="3">YlbF family regulator</fullName>
    </recommendedName>
</protein>
<dbReference type="PANTHER" id="PTHR38448:SF1">
    <property type="entry name" value="YLBF FAMILY REGULATOR"/>
    <property type="match status" value="1"/>
</dbReference>
<dbReference type="OrthoDB" id="2167788at2"/>
<dbReference type="InterPro" id="IPR023378">
    <property type="entry name" value="YheA/YmcA-like_dom_sf"/>
</dbReference>
<sequence length="128" mass="14938">MTEKRPEYDDNIQASMAELLDGLKNHDTIKAYKKIEQRIDEHEGLKQLVEEIKVLQKEAVKFAHYDKPNAEKEAIRQADELQEAFDTHPLVVEYRECLVEANDLLHHLASILQTQVNDTLEQKLNEEE</sequence>
<dbReference type="InterPro" id="IPR052767">
    <property type="entry name" value="Bact_com_dev_regulator"/>
</dbReference>
<dbReference type="Gene3D" id="1.20.1500.10">
    <property type="entry name" value="YheA/YmcA-like"/>
    <property type="match status" value="1"/>
</dbReference>
<gene>
    <name evidence="1" type="ORF">BHY08_08960</name>
</gene>
<proteinExistence type="predicted"/>